<keyword evidence="4" id="KW-1185">Reference proteome</keyword>
<protein>
    <submittedName>
        <fullName evidence="2">Myb-like DNA-binding domain-containing protein</fullName>
    </submittedName>
</protein>
<accession>V6LAA1</accession>
<sequence length="198" mass="23253">MDDIEQARNLAYRCILNNPEMGNGDQQQQINICVYQLLETWKSDIIPFNNPLTVLESELLNEENEEEAIVQNQLSMDTMSKTMETEKRHATKDDAWLAIEAEFLRICMTHHPEWGFEKISQEMFKVSGKQRTRQQVHLRWTRVQNPELKKGRWVASEEVQLRQLYQDCNGDVKQISKIMKGRNLVQISKHLKVIGLIK</sequence>
<dbReference type="InterPro" id="IPR009057">
    <property type="entry name" value="Homeodomain-like_sf"/>
</dbReference>
<dbReference type="SMART" id="SM00717">
    <property type="entry name" value="SANT"/>
    <property type="match status" value="2"/>
</dbReference>
<reference evidence="2 3" key="1">
    <citation type="journal article" date="2014" name="PLoS Genet.">
        <title>The Genome of Spironucleus salmonicida Highlights a Fish Pathogen Adapted to Fluctuating Environments.</title>
        <authorList>
            <person name="Xu F."/>
            <person name="Jerlstrom-Hultqvist J."/>
            <person name="Einarsson E."/>
            <person name="Astvaldsson A."/>
            <person name="Svard S.G."/>
            <person name="Andersson J.O."/>
        </authorList>
    </citation>
    <scope>NUCLEOTIDE SEQUENCE</scope>
    <source>
        <strain evidence="3">ATCC 50377</strain>
    </source>
</reference>
<evidence type="ECO:0000259" key="1">
    <source>
        <dbReference type="SMART" id="SM00717"/>
    </source>
</evidence>
<reference evidence="3" key="2">
    <citation type="submission" date="2020-12" db="EMBL/GenBank/DDBJ databases">
        <title>New Spironucleus salmonicida genome in near-complete chromosomes.</title>
        <authorList>
            <person name="Xu F."/>
            <person name="Kurt Z."/>
            <person name="Jimenez-Gonzalez A."/>
            <person name="Astvaldsson A."/>
            <person name="Andersson J.O."/>
            <person name="Svard S.G."/>
        </authorList>
    </citation>
    <scope>NUCLEOTIDE SEQUENCE</scope>
    <source>
        <strain evidence="3">ATCC 50377</strain>
    </source>
</reference>
<dbReference type="GO" id="GO:0003677">
    <property type="term" value="F:DNA binding"/>
    <property type="evidence" value="ECO:0007669"/>
    <property type="project" value="UniProtKB-KW"/>
</dbReference>
<dbReference type="Pfam" id="PF13921">
    <property type="entry name" value="Myb_DNA-bind_6"/>
    <property type="match status" value="1"/>
</dbReference>
<dbReference type="EMBL" id="KI546170">
    <property type="protein sequence ID" value="EST41360.1"/>
    <property type="molecule type" value="Genomic_DNA"/>
</dbReference>
<dbReference type="SUPFAM" id="SSF46689">
    <property type="entry name" value="Homeodomain-like"/>
    <property type="match status" value="1"/>
</dbReference>
<organism evidence="2">
    <name type="scientific">Spironucleus salmonicida</name>
    <dbReference type="NCBI Taxonomy" id="348837"/>
    <lineage>
        <taxon>Eukaryota</taxon>
        <taxon>Metamonada</taxon>
        <taxon>Diplomonadida</taxon>
        <taxon>Hexamitidae</taxon>
        <taxon>Hexamitinae</taxon>
        <taxon>Spironucleus</taxon>
    </lineage>
</organism>
<feature type="domain" description="Myb-like" evidence="1">
    <location>
        <begin position="92"/>
        <end position="146"/>
    </location>
</feature>
<dbReference type="InterPro" id="IPR001005">
    <property type="entry name" value="SANT/Myb"/>
</dbReference>
<keyword evidence="2" id="KW-0238">DNA-binding</keyword>
<proteinExistence type="predicted"/>
<dbReference type="EMBL" id="AUWU02000006">
    <property type="protein sequence ID" value="KAH0572296.1"/>
    <property type="molecule type" value="Genomic_DNA"/>
</dbReference>
<dbReference type="AlphaFoldDB" id="V6LAA1"/>
<gene>
    <name evidence="2" type="ORF">SS50377_19075</name>
    <name evidence="3" type="ORF">SS50377_26506</name>
</gene>
<evidence type="ECO:0000313" key="3">
    <source>
        <dbReference type="EMBL" id="KAH0572296.1"/>
    </source>
</evidence>
<feature type="domain" description="Myb-like" evidence="1">
    <location>
        <begin position="149"/>
        <end position="197"/>
    </location>
</feature>
<dbReference type="VEuPathDB" id="GiardiaDB:SS50377_26506"/>
<evidence type="ECO:0000313" key="2">
    <source>
        <dbReference type="EMBL" id="EST41360.1"/>
    </source>
</evidence>
<evidence type="ECO:0000313" key="4">
    <source>
        <dbReference type="Proteomes" id="UP000018208"/>
    </source>
</evidence>
<dbReference type="Proteomes" id="UP000018208">
    <property type="component" value="Unassembled WGS sequence"/>
</dbReference>
<name>V6LAA1_9EUKA</name>